<evidence type="ECO:0000313" key="1">
    <source>
        <dbReference type="EMBL" id="SVC45632.1"/>
    </source>
</evidence>
<name>A0A382MDY2_9ZZZZ</name>
<dbReference type="EMBL" id="UINC01092231">
    <property type="protein sequence ID" value="SVC45632.1"/>
    <property type="molecule type" value="Genomic_DNA"/>
</dbReference>
<feature type="non-terminal residue" evidence="1">
    <location>
        <position position="27"/>
    </location>
</feature>
<protein>
    <submittedName>
        <fullName evidence="1">Uncharacterized protein</fullName>
    </submittedName>
</protein>
<gene>
    <name evidence="1" type="ORF">METZ01_LOCUS298486</name>
</gene>
<reference evidence="1" key="1">
    <citation type="submission" date="2018-05" db="EMBL/GenBank/DDBJ databases">
        <authorList>
            <person name="Lanie J.A."/>
            <person name="Ng W.-L."/>
            <person name="Kazmierczak K.M."/>
            <person name="Andrzejewski T.M."/>
            <person name="Davidsen T.M."/>
            <person name="Wayne K.J."/>
            <person name="Tettelin H."/>
            <person name="Glass J.I."/>
            <person name="Rusch D."/>
            <person name="Podicherti R."/>
            <person name="Tsui H.-C.T."/>
            <person name="Winkler M.E."/>
        </authorList>
    </citation>
    <scope>NUCLEOTIDE SEQUENCE</scope>
</reference>
<proteinExistence type="predicted"/>
<organism evidence="1">
    <name type="scientific">marine metagenome</name>
    <dbReference type="NCBI Taxonomy" id="408172"/>
    <lineage>
        <taxon>unclassified sequences</taxon>
        <taxon>metagenomes</taxon>
        <taxon>ecological metagenomes</taxon>
    </lineage>
</organism>
<dbReference type="AlphaFoldDB" id="A0A382MDY2"/>
<sequence>MSKHRIFSFILLTLPVLTLAGDIGHGA</sequence>
<accession>A0A382MDY2</accession>